<keyword evidence="7" id="KW-0325">Glycoprotein</keyword>
<dbReference type="PANTHER" id="PTHR47844">
    <property type="entry name" value="SYNTHASE CPS1, PUTATIVE (AFU_ORTHOLOGUE AFUA_7G02500)-RELATED"/>
    <property type="match status" value="1"/>
</dbReference>
<name>A0AA39W4E2_9PEZI</name>
<dbReference type="Proteomes" id="UP001175000">
    <property type="component" value="Unassembled WGS sequence"/>
</dbReference>
<keyword evidence="10" id="KW-1185">Reference proteome</keyword>
<evidence type="ECO:0000256" key="4">
    <source>
        <dbReference type="ARBA" id="ARBA00022692"/>
    </source>
</evidence>
<evidence type="ECO:0000256" key="3">
    <source>
        <dbReference type="ARBA" id="ARBA00022679"/>
    </source>
</evidence>
<dbReference type="SUPFAM" id="SSF53448">
    <property type="entry name" value="Nucleotide-diphospho-sugar transferases"/>
    <property type="match status" value="1"/>
</dbReference>
<keyword evidence="8" id="KW-0732">Signal</keyword>
<keyword evidence="6" id="KW-0472">Membrane</keyword>
<keyword evidence="5" id="KW-1133">Transmembrane helix</keyword>
<evidence type="ECO:0000256" key="1">
    <source>
        <dbReference type="ARBA" id="ARBA00004370"/>
    </source>
</evidence>
<dbReference type="GO" id="GO:0016757">
    <property type="term" value="F:glycosyltransferase activity"/>
    <property type="evidence" value="ECO:0007669"/>
    <property type="project" value="UniProtKB-KW"/>
</dbReference>
<keyword evidence="2" id="KW-0328">Glycosyltransferase</keyword>
<dbReference type="Gene3D" id="3.90.550.10">
    <property type="entry name" value="Spore Coat Polysaccharide Biosynthesis Protein SpsA, Chain A"/>
    <property type="match status" value="1"/>
</dbReference>
<dbReference type="GO" id="GO:0016020">
    <property type="term" value="C:membrane"/>
    <property type="evidence" value="ECO:0007669"/>
    <property type="project" value="UniProtKB-SubCell"/>
</dbReference>
<dbReference type="InterPro" id="IPR052427">
    <property type="entry name" value="Glycosyltrans_GT2/GT47"/>
</dbReference>
<evidence type="ECO:0000256" key="2">
    <source>
        <dbReference type="ARBA" id="ARBA00022676"/>
    </source>
</evidence>
<dbReference type="Pfam" id="PF13641">
    <property type="entry name" value="Glyco_tranf_2_3"/>
    <property type="match status" value="1"/>
</dbReference>
<sequence>LSESMAALITLASLWLWGHLDAEISVRDTERYKPVSLPVGPAKFTVKDVSVITCALKPEPSFLRCLESWLRNDPLEVIIVTTPPFLEIFNTLLATATFDISQVKVHVLPDDLRKGFRGQLVHAIRSAKGKLILRVDGHIMWGDKLIVNMAACFEDDTIGLAGGDMTVRIDNADATTITPWQVASTRRLAGGRPAQRNIYAAKKFRWGIGGGTVMYRASLYQNPEFEDEFLNDYWHNLGLGGRTLLDSGEDNFISRWAVRKGFVCASQTMPETTVTRVPKSKFVPWIMQMVRWERSTIQSFLRYTWEVPQIWQDPYLCRKMFIERLGRDIWFAIHLWAWFASFREYPLLTLLFFGYYIWKTVRGLVDFFRAHPHLPAKYWWAALTADWALNFLSPWVWLTLGVEEWHIGEEVAIVKK</sequence>
<reference evidence="9" key="1">
    <citation type="submission" date="2023-06" db="EMBL/GenBank/DDBJ databases">
        <title>Genome-scale phylogeny and comparative genomics of the fungal order Sordariales.</title>
        <authorList>
            <consortium name="Lawrence Berkeley National Laboratory"/>
            <person name="Hensen N."/>
            <person name="Bonometti L."/>
            <person name="Westerberg I."/>
            <person name="Brannstrom I.O."/>
            <person name="Guillou S."/>
            <person name="Cros-Aarteil S."/>
            <person name="Calhoun S."/>
            <person name="Haridas S."/>
            <person name="Kuo A."/>
            <person name="Mondo S."/>
            <person name="Pangilinan J."/>
            <person name="Riley R."/>
            <person name="Labutti K."/>
            <person name="Andreopoulos B."/>
            <person name="Lipzen A."/>
            <person name="Chen C."/>
            <person name="Yanf M."/>
            <person name="Daum C."/>
            <person name="Ng V."/>
            <person name="Clum A."/>
            <person name="Steindorff A."/>
            <person name="Ohm R."/>
            <person name="Martin F."/>
            <person name="Silar P."/>
            <person name="Natvig D."/>
            <person name="Lalanne C."/>
            <person name="Gautier V."/>
            <person name="Ament-Velasquez S.L."/>
            <person name="Kruys A."/>
            <person name="Hutchinson M.I."/>
            <person name="Powell A.J."/>
            <person name="Barry K."/>
            <person name="Miller A.N."/>
            <person name="Grigoriev I.V."/>
            <person name="Debuchy R."/>
            <person name="Gladieux P."/>
            <person name="Thoren M.H."/>
            <person name="Johannesson H."/>
        </authorList>
    </citation>
    <scope>NUCLEOTIDE SEQUENCE</scope>
    <source>
        <strain evidence="9">CBS 606.72</strain>
    </source>
</reference>
<accession>A0AA39W4E2</accession>
<dbReference type="PANTHER" id="PTHR47844:SF1">
    <property type="entry name" value="EXOSTOSIN-LIKE 2"/>
    <property type="match status" value="1"/>
</dbReference>
<dbReference type="InterPro" id="IPR029044">
    <property type="entry name" value="Nucleotide-diphossugar_trans"/>
</dbReference>
<dbReference type="AlphaFoldDB" id="A0AA39W4E2"/>
<feature type="chain" id="PRO_5041245377" evidence="8">
    <location>
        <begin position="23"/>
        <end position="416"/>
    </location>
</feature>
<evidence type="ECO:0000256" key="6">
    <source>
        <dbReference type="ARBA" id="ARBA00023136"/>
    </source>
</evidence>
<dbReference type="EMBL" id="JAULSU010000007">
    <property type="protein sequence ID" value="KAK0611364.1"/>
    <property type="molecule type" value="Genomic_DNA"/>
</dbReference>
<feature type="signal peptide" evidence="8">
    <location>
        <begin position="1"/>
        <end position="22"/>
    </location>
</feature>
<protein>
    <submittedName>
        <fullName evidence="9">Nucleotide-diphospho-sugar transferase</fullName>
    </submittedName>
</protein>
<organism evidence="9 10">
    <name type="scientific">Immersiella caudata</name>
    <dbReference type="NCBI Taxonomy" id="314043"/>
    <lineage>
        <taxon>Eukaryota</taxon>
        <taxon>Fungi</taxon>
        <taxon>Dikarya</taxon>
        <taxon>Ascomycota</taxon>
        <taxon>Pezizomycotina</taxon>
        <taxon>Sordariomycetes</taxon>
        <taxon>Sordariomycetidae</taxon>
        <taxon>Sordariales</taxon>
        <taxon>Lasiosphaeriaceae</taxon>
        <taxon>Immersiella</taxon>
    </lineage>
</organism>
<evidence type="ECO:0000256" key="5">
    <source>
        <dbReference type="ARBA" id="ARBA00022989"/>
    </source>
</evidence>
<gene>
    <name evidence="9" type="ORF">B0T14DRAFT_441465</name>
</gene>
<feature type="non-terminal residue" evidence="9">
    <location>
        <position position="1"/>
    </location>
</feature>
<evidence type="ECO:0000313" key="10">
    <source>
        <dbReference type="Proteomes" id="UP001175000"/>
    </source>
</evidence>
<keyword evidence="4" id="KW-0812">Transmembrane</keyword>
<evidence type="ECO:0000256" key="7">
    <source>
        <dbReference type="ARBA" id="ARBA00023180"/>
    </source>
</evidence>
<evidence type="ECO:0000313" key="9">
    <source>
        <dbReference type="EMBL" id="KAK0611364.1"/>
    </source>
</evidence>
<comment type="subcellular location">
    <subcellularLocation>
        <location evidence="1">Membrane</location>
    </subcellularLocation>
</comment>
<comment type="caution">
    <text evidence="9">The sequence shown here is derived from an EMBL/GenBank/DDBJ whole genome shotgun (WGS) entry which is preliminary data.</text>
</comment>
<evidence type="ECO:0000256" key="8">
    <source>
        <dbReference type="SAM" id="SignalP"/>
    </source>
</evidence>
<keyword evidence="3 9" id="KW-0808">Transferase</keyword>
<proteinExistence type="predicted"/>